<evidence type="ECO:0000313" key="3">
    <source>
        <dbReference type="Proteomes" id="UP000192247"/>
    </source>
</evidence>
<dbReference type="AlphaFoldDB" id="A0A1V9X0R9"/>
<organism evidence="2 3">
    <name type="scientific">Tropilaelaps mercedesae</name>
    <dbReference type="NCBI Taxonomy" id="418985"/>
    <lineage>
        <taxon>Eukaryota</taxon>
        <taxon>Metazoa</taxon>
        <taxon>Ecdysozoa</taxon>
        <taxon>Arthropoda</taxon>
        <taxon>Chelicerata</taxon>
        <taxon>Arachnida</taxon>
        <taxon>Acari</taxon>
        <taxon>Parasitiformes</taxon>
        <taxon>Mesostigmata</taxon>
        <taxon>Gamasina</taxon>
        <taxon>Dermanyssoidea</taxon>
        <taxon>Laelapidae</taxon>
        <taxon>Tropilaelaps</taxon>
    </lineage>
</organism>
<evidence type="ECO:0000313" key="2">
    <source>
        <dbReference type="EMBL" id="OQR67175.1"/>
    </source>
</evidence>
<dbReference type="InParanoid" id="A0A1V9X0R9"/>
<comment type="caution">
    <text evidence="2">The sequence shown here is derived from an EMBL/GenBank/DDBJ whole genome shotgun (WGS) entry which is preliminary data.</text>
</comment>
<keyword evidence="3" id="KW-1185">Reference proteome</keyword>
<feature type="region of interest" description="Disordered" evidence="1">
    <location>
        <begin position="1"/>
        <end position="25"/>
    </location>
</feature>
<dbReference type="Proteomes" id="UP000192247">
    <property type="component" value="Unassembled WGS sequence"/>
</dbReference>
<protein>
    <submittedName>
        <fullName evidence="2">Uncharacterized protein</fullName>
    </submittedName>
</protein>
<reference evidence="2 3" key="1">
    <citation type="journal article" date="2017" name="Gigascience">
        <title>Draft genome of the honey bee ectoparasitic mite, Tropilaelaps mercedesae, is shaped by the parasitic life history.</title>
        <authorList>
            <person name="Dong X."/>
            <person name="Armstrong S.D."/>
            <person name="Xia D."/>
            <person name="Makepeace B.L."/>
            <person name="Darby A.C."/>
            <person name="Kadowaki T."/>
        </authorList>
    </citation>
    <scope>NUCLEOTIDE SEQUENCE [LARGE SCALE GENOMIC DNA]</scope>
    <source>
        <strain evidence="2">Wuxi-XJTLU</strain>
    </source>
</reference>
<name>A0A1V9X0R9_9ACAR</name>
<evidence type="ECO:0000256" key="1">
    <source>
        <dbReference type="SAM" id="MobiDB-lite"/>
    </source>
</evidence>
<sequence>MQLCTVKTDLQKAPQPQRSQSHKQDEFFRANATAVQLKSGDFAVDPKYQCGPKRLHK</sequence>
<gene>
    <name evidence="2" type="ORF">BIW11_04826</name>
</gene>
<dbReference type="EMBL" id="MNPL01029695">
    <property type="protein sequence ID" value="OQR67175.1"/>
    <property type="molecule type" value="Genomic_DNA"/>
</dbReference>
<accession>A0A1V9X0R9</accession>
<proteinExistence type="predicted"/>